<accession>A0ABX1NC70</accession>
<evidence type="ECO:0000313" key="6">
    <source>
        <dbReference type="EMBL" id="NMF96892.1"/>
    </source>
</evidence>
<keyword evidence="2 4" id="KW-0479">Metal-binding</keyword>
<feature type="domain" description="Cytochrome c" evidence="5">
    <location>
        <begin position="11"/>
        <end position="94"/>
    </location>
</feature>
<sequence length="101" mass="10578">MCLLAGTTHAAESATDLAALHARNLAANCTPCHSADTPAPNAIPRIVGLPADSILQRLRAFRSGDAPATVMHQIVRGYSDEQLSLIATHLATSPDLALDPR</sequence>
<evidence type="ECO:0000313" key="7">
    <source>
        <dbReference type="Proteomes" id="UP000634522"/>
    </source>
</evidence>
<keyword evidence="7" id="KW-1185">Reference proteome</keyword>
<gene>
    <name evidence="6" type="ORF">GPA27_05770</name>
</gene>
<dbReference type="EMBL" id="WTVS01000008">
    <property type="protein sequence ID" value="NMF96892.1"/>
    <property type="molecule type" value="Genomic_DNA"/>
</dbReference>
<keyword evidence="3 4" id="KW-0408">Iron</keyword>
<organism evidence="6 7">
    <name type="scientific">Aromatoleum toluolicum</name>
    <dbReference type="NCBI Taxonomy" id="90060"/>
    <lineage>
        <taxon>Bacteria</taxon>
        <taxon>Pseudomonadati</taxon>
        <taxon>Pseudomonadota</taxon>
        <taxon>Betaproteobacteria</taxon>
        <taxon>Rhodocyclales</taxon>
        <taxon>Rhodocyclaceae</taxon>
        <taxon>Aromatoleum</taxon>
    </lineage>
</organism>
<reference evidence="6 7" key="1">
    <citation type="submission" date="2019-12" db="EMBL/GenBank/DDBJ databases">
        <title>Comparative genomics gives insights into the taxonomy of the Azoarcus-Aromatoleum group and reveals separate origins of nif in the plant-associated Azoarcus and non-plant-associated Aromatoleum sub-groups.</title>
        <authorList>
            <person name="Lafos M."/>
            <person name="Maluk M."/>
            <person name="Batista M."/>
            <person name="Junghare M."/>
            <person name="Carmona M."/>
            <person name="Faoro H."/>
            <person name="Cruz L.M."/>
            <person name="Battistoni F."/>
            <person name="De Souza E."/>
            <person name="Pedrosa F."/>
            <person name="Chen W.-M."/>
            <person name="Poole P.S."/>
            <person name="Dixon R.A."/>
            <person name="James E.K."/>
        </authorList>
    </citation>
    <scope>NUCLEOTIDE SEQUENCE [LARGE SCALE GENOMIC DNA]</scope>
    <source>
        <strain evidence="6 7">T</strain>
    </source>
</reference>
<dbReference type="Proteomes" id="UP000634522">
    <property type="component" value="Unassembled WGS sequence"/>
</dbReference>
<name>A0ABX1NC70_9RHOO</name>
<evidence type="ECO:0000259" key="5">
    <source>
        <dbReference type="PROSITE" id="PS51007"/>
    </source>
</evidence>
<dbReference type="InterPro" id="IPR036909">
    <property type="entry name" value="Cyt_c-like_dom_sf"/>
</dbReference>
<dbReference type="SUPFAM" id="SSF46626">
    <property type="entry name" value="Cytochrome c"/>
    <property type="match status" value="1"/>
</dbReference>
<evidence type="ECO:0000256" key="2">
    <source>
        <dbReference type="ARBA" id="ARBA00022723"/>
    </source>
</evidence>
<proteinExistence type="predicted"/>
<dbReference type="Gene3D" id="1.10.760.10">
    <property type="entry name" value="Cytochrome c-like domain"/>
    <property type="match status" value="1"/>
</dbReference>
<evidence type="ECO:0000256" key="1">
    <source>
        <dbReference type="ARBA" id="ARBA00022617"/>
    </source>
</evidence>
<keyword evidence="1 4" id="KW-0349">Heme</keyword>
<comment type="caution">
    <text evidence="6">The sequence shown here is derived from an EMBL/GenBank/DDBJ whole genome shotgun (WGS) entry which is preliminary data.</text>
</comment>
<evidence type="ECO:0000256" key="4">
    <source>
        <dbReference type="PROSITE-ProRule" id="PRU00433"/>
    </source>
</evidence>
<evidence type="ECO:0000256" key="3">
    <source>
        <dbReference type="ARBA" id="ARBA00023004"/>
    </source>
</evidence>
<dbReference type="PROSITE" id="PS51007">
    <property type="entry name" value="CYTC"/>
    <property type="match status" value="1"/>
</dbReference>
<protein>
    <submittedName>
        <fullName evidence="6">Cytochrome C</fullName>
    </submittedName>
</protein>
<dbReference type="InterPro" id="IPR009056">
    <property type="entry name" value="Cyt_c-like_dom"/>
</dbReference>